<accession>A0A6C0DN76</accession>
<dbReference type="AlphaFoldDB" id="A0A6C0DN76"/>
<name>A0A6C0DN76_9ZZZZ</name>
<feature type="transmembrane region" description="Helical" evidence="1">
    <location>
        <begin position="36"/>
        <end position="65"/>
    </location>
</feature>
<protein>
    <submittedName>
        <fullName evidence="2">Uncharacterized protein</fullName>
    </submittedName>
</protein>
<proteinExistence type="predicted"/>
<keyword evidence="1" id="KW-0812">Transmembrane</keyword>
<organism evidence="2">
    <name type="scientific">viral metagenome</name>
    <dbReference type="NCBI Taxonomy" id="1070528"/>
    <lineage>
        <taxon>unclassified sequences</taxon>
        <taxon>metagenomes</taxon>
        <taxon>organismal metagenomes</taxon>
    </lineage>
</organism>
<reference evidence="2" key="1">
    <citation type="journal article" date="2020" name="Nature">
        <title>Giant virus diversity and host interactions through global metagenomics.</title>
        <authorList>
            <person name="Schulz F."/>
            <person name="Roux S."/>
            <person name="Paez-Espino D."/>
            <person name="Jungbluth S."/>
            <person name="Walsh D.A."/>
            <person name="Denef V.J."/>
            <person name="McMahon K.D."/>
            <person name="Konstantinidis K.T."/>
            <person name="Eloe-Fadrosh E.A."/>
            <person name="Kyrpides N.C."/>
            <person name="Woyke T."/>
        </authorList>
    </citation>
    <scope>NUCLEOTIDE SEQUENCE</scope>
    <source>
        <strain evidence="2">GVMAG-M-3300023174-3</strain>
    </source>
</reference>
<dbReference type="EMBL" id="MN739647">
    <property type="protein sequence ID" value="QHT18003.1"/>
    <property type="molecule type" value="Genomic_DNA"/>
</dbReference>
<evidence type="ECO:0000313" key="2">
    <source>
        <dbReference type="EMBL" id="QHT18003.1"/>
    </source>
</evidence>
<sequence length="78" mass="9324">MKNIKDTCIEFFQNEDIRKDVKDIIKPIVNIVYNEIYVYLWLICLYNVFLIFIILANLFLLLHFLKKPNTIVAMLSDV</sequence>
<evidence type="ECO:0000256" key="1">
    <source>
        <dbReference type="SAM" id="Phobius"/>
    </source>
</evidence>
<keyword evidence="1" id="KW-0472">Membrane</keyword>
<keyword evidence="1" id="KW-1133">Transmembrane helix</keyword>